<feature type="domain" description="C2H2-type" evidence="13">
    <location>
        <begin position="339"/>
        <end position="366"/>
    </location>
</feature>
<evidence type="ECO:0000313" key="15">
    <source>
        <dbReference type="Proteomes" id="UP000472265"/>
    </source>
</evidence>
<gene>
    <name evidence="14" type="primary">LOC115595446</name>
</gene>
<feature type="domain" description="C2H2-type" evidence="13">
    <location>
        <begin position="451"/>
        <end position="478"/>
    </location>
</feature>
<name>A0A671UGD1_SPAAU</name>
<dbReference type="GO" id="GO:0005654">
    <property type="term" value="C:nucleoplasm"/>
    <property type="evidence" value="ECO:0007669"/>
    <property type="project" value="TreeGrafter"/>
</dbReference>
<evidence type="ECO:0000256" key="4">
    <source>
        <dbReference type="ARBA" id="ARBA00022737"/>
    </source>
</evidence>
<dbReference type="Pfam" id="PF00096">
    <property type="entry name" value="zf-C2H2"/>
    <property type="match status" value="7"/>
</dbReference>
<dbReference type="Proteomes" id="UP000472265">
    <property type="component" value="Chromosome 14"/>
</dbReference>
<reference evidence="14" key="2">
    <citation type="submission" date="2025-08" db="UniProtKB">
        <authorList>
            <consortium name="Ensembl"/>
        </authorList>
    </citation>
    <scope>IDENTIFICATION</scope>
</reference>
<feature type="compositionally biased region" description="Basic and acidic residues" evidence="12">
    <location>
        <begin position="180"/>
        <end position="190"/>
    </location>
</feature>
<dbReference type="Pfam" id="PF14973">
    <property type="entry name" value="TINF2_N"/>
    <property type="match status" value="1"/>
</dbReference>
<dbReference type="Ensembl" id="ENSSAUT00010013656.1">
    <property type="protein sequence ID" value="ENSSAUP00010012847.1"/>
    <property type="gene ID" value="ENSSAUG00010006117.1"/>
</dbReference>
<sequence length="540" mass="61310">MWQVVQERNVDQYGKLVEFITLVAEMVPELMNYKQRAQLILGLRARMILEVLRKVDPVDSDAIQEQISLFQKSSIMCKGEEVGDTSRSAFVELVETLLSDKNEKDTFLKEVFPELYGTRYDTVLQILVWEFFLRLEELFPVPSFLKVSCTELCIVTLGEYSFMSETILSTLASRHTSVASEDHVDHDRDGNVGNSSDEETDNSSVEPTPSSPQREESRLLPLTSSSFYEEGGVAGETGEHHSFTRYLSHYVHDSYPQSTCCSPPGVYETQVTLSDEILDEPAADGTTVQESRSTGVLKPNLRSGTAENLTCPGCGKSFRKPMMLRHHQKSEHPTTEQVYQCDKCDKTFQTKRRLEQHHQAHATVKPYTCSYCGKGLPCPKVLKTHMRVHTGERRYGCKICGKKFDQASTLTHHMRLHKGDKPFLCSECGKAFPSSSAFLIHTRMHTGERPYQCKECGKRYVTLHRLKVHQGLHTLERPYTCDQCGKSFRYPSEFGRHKVIHAGEKTFKCVICDKRFSLAGNLKSHMQIHAKTRAAKKSSQ</sequence>
<evidence type="ECO:0000256" key="11">
    <source>
        <dbReference type="PROSITE-ProRule" id="PRU00042"/>
    </source>
</evidence>
<keyword evidence="10" id="KW-0539">Nucleus</keyword>
<feature type="domain" description="C2H2-type" evidence="13">
    <location>
        <begin position="395"/>
        <end position="422"/>
    </location>
</feature>
<dbReference type="FunFam" id="3.30.160.60:FF:000264">
    <property type="entry name" value="Zinc finger protein 236"/>
    <property type="match status" value="1"/>
</dbReference>
<keyword evidence="4" id="KW-0677">Repeat</keyword>
<dbReference type="PANTHER" id="PTHR24399">
    <property type="entry name" value="ZINC FINGER AND BTB DOMAIN-CONTAINING"/>
    <property type="match status" value="1"/>
</dbReference>
<keyword evidence="5 11" id="KW-0863">Zinc-finger</keyword>
<comment type="subcellular location">
    <subcellularLocation>
        <location evidence="1">Nucleus</location>
    </subcellularLocation>
</comment>
<feature type="domain" description="C2H2-type" evidence="13">
    <location>
        <begin position="423"/>
        <end position="450"/>
    </location>
</feature>
<comment type="similarity">
    <text evidence="2">Belongs to the krueppel C2H2-type zinc-finger protein family.</text>
</comment>
<reference evidence="14" key="1">
    <citation type="submission" date="2021-04" db="EMBL/GenBank/DDBJ databases">
        <authorList>
            <consortium name="Wellcome Sanger Institute Data Sharing"/>
        </authorList>
    </citation>
    <scope>NUCLEOTIDE SEQUENCE [LARGE SCALE GENOMIC DNA]</scope>
</reference>
<dbReference type="CDD" id="cd11657">
    <property type="entry name" value="TIN2_N"/>
    <property type="match status" value="1"/>
</dbReference>
<keyword evidence="8" id="KW-0238">DNA-binding</keyword>
<dbReference type="Gene3D" id="3.30.160.60">
    <property type="entry name" value="Classic Zinc Finger"/>
    <property type="match status" value="7"/>
</dbReference>
<feature type="domain" description="C2H2-type" evidence="13">
    <location>
        <begin position="367"/>
        <end position="394"/>
    </location>
</feature>
<feature type="domain" description="C2H2-type" evidence="13">
    <location>
        <begin position="479"/>
        <end position="506"/>
    </location>
</feature>
<feature type="domain" description="C2H2-type" evidence="13">
    <location>
        <begin position="507"/>
        <end position="534"/>
    </location>
</feature>
<organism evidence="14 15">
    <name type="scientific">Sparus aurata</name>
    <name type="common">Gilthead sea bream</name>
    <dbReference type="NCBI Taxonomy" id="8175"/>
    <lineage>
        <taxon>Eukaryota</taxon>
        <taxon>Metazoa</taxon>
        <taxon>Chordata</taxon>
        <taxon>Craniata</taxon>
        <taxon>Vertebrata</taxon>
        <taxon>Euteleostomi</taxon>
        <taxon>Actinopterygii</taxon>
        <taxon>Neopterygii</taxon>
        <taxon>Teleostei</taxon>
        <taxon>Neoteleostei</taxon>
        <taxon>Acanthomorphata</taxon>
        <taxon>Eupercaria</taxon>
        <taxon>Spariformes</taxon>
        <taxon>Sparidae</taxon>
        <taxon>Sparus</taxon>
    </lineage>
</organism>
<dbReference type="PROSITE" id="PS00028">
    <property type="entry name" value="ZINC_FINGER_C2H2_1"/>
    <property type="match status" value="8"/>
</dbReference>
<evidence type="ECO:0000256" key="7">
    <source>
        <dbReference type="ARBA" id="ARBA00023015"/>
    </source>
</evidence>
<dbReference type="InterPro" id="IPR029400">
    <property type="entry name" value="TINF2_N"/>
</dbReference>
<keyword evidence="7" id="KW-0805">Transcription regulation</keyword>
<feature type="domain" description="C2H2-type" evidence="13">
    <location>
        <begin position="309"/>
        <end position="337"/>
    </location>
</feature>
<evidence type="ECO:0000256" key="2">
    <source>
        <dbReference type="ARBA" id="ARBA00006991"/>
    </source>
</evidence>
<evidence type="ECO:0000256" key="1">
    <source>
        <dbReference type="ARBA" id="ARBA00004123"/>
    </source>
</evidence>
<evidence type="ECO:0000256" key="3">
    <source>
        <dbReference type="ARBA" id="ARBA00022723"/>
    </source>
</evidence>
<dbReference type="GeneTree" id="ENSGT00940000164807"/>
<evidence type="ECO:0000256" key="6">
    <source>
        <dbReference type="ARBA" id="ARBA00022833"/>
    </source>
</evidence>
<keyword evidence="3" id="KW-0479">Metal-binding</keyword>
<dbReference type="InterPro" id="IPR036236">
    <property type="entry name" value="Znf_C2H2_sf"/>
</dbReference>
<dbReference type="PROSITE" id="PS50157">
    <property type="entry name" value="ZINC_FINGER_C2H2_2"/>
    <property type="match status" value="8"/>
</dbReference>
<accession>A0A671UGD1</accession>
<dbReference type="AlphaFoldDB" id="A0A671UGD1"/>
<dbReference type="GO" id="GO:0001227">
    <property type="term" value="F:DNA-binding transcription repressor activity, RNA polymerase II-specific"/>
    <property type="evidence" value="ECO:0007669"/>
    <property type="project" value="TreeGrafter"/>
</dbReference>
<evidence type="ECO:0000313" key="14">
    <source>
        <dbReference type="Ensembl" id="ENSSAUP00010012847.1"/>
    </source>
</evidence>
<evidence type="ECO:0000256" key="12">
    <source>
        <dbReference type="SAM" id="MobiDB-lite"/>
    </source>
</evidence>
<dbReference type="FunFam" id="3.30.160.60:FF:000557">
    <property type="entry name" value="zinc finger and SCAN domain-containing protein 29"/>
    <property type="match status" value="1"/>
</dbReference>
<evidence type="ECO:0000256" key="5">
    <source>
        <dbReference type="ARBA" id="ARBA00022771"/>
    </source>
</evidence>
<keyword evidence="9" id="KW-0804">Transcription</keyword>
<feature type="compositionally biased region" description="Polar residues" evidence="12">
    <location>
        <begin position="202"/>
        <end position="212"/>
    </location>
</feature>
<dbReference type="GO" id="GO:0000978">
    <property type="term" value="F:RNA polymerase II cis-regulatory region sequence-specific DNA binding"/>
    <property type="evidence" value="ECO:0007669"/>
    <property type="project" value="TreeGrafter"/>
</dbReference>
<dbReference type="FunFam" id="3.30.160.60:FF:000202">
    <property type="entry name" value="Zinc finger protein 574"/>
    <property type="match status" value="1"/>
</dbReference>
<dbReference type="InterPro" id="IPR013087">
    <property type="entry name" value="Znf_C2H2_type"/>
</dbReference>
<protein>
    <submittedName>
        <fullName evidence="14">Zinc finger protein 485-like</fullName>
    </submittedName>
</protein>
<feature type="region of interest" description="Disordered" evidence="12">
    <location>
        <begin position="178"/>
        <end position="221"/>
    </location>
</feature>
<keyword evidence="6" id="KW-0862">Zinc</keyword>
<dbReference type="FunFam" id="3.30.160.60:FF:001370">
    <property type="entry name" value="Zinc finger protein"/>
    <property type="match status" value="1"/>
</dbReference>
<keyword evidence="15" id="KW-1185">Reference proteome</keyword>
<evidence type="ECO:0000259" key="13">
    <source>
        <dbReference type="PROSITE" id="PS50157"/>
    </source>
</evidence>
<dbReference type="SUPFAM" id="SSF57667">
    <property type="entry name" value="beta-beta-alpha zinc fingers"/>
    <property type="match status" value="4"/>
</dbReference>
<dbReference type="FunFam" id="3.30.160.60:FF:000017">
    <property type="entry name" value="zinc finger protein 62 homolog"/>
    <property type="match status" value="1"/>
</dbReference>
<evidence type="ECO:0000256" key="9">
    <source>
        <dbReference type="ARBA" id="ARBA00023163"/>
    </source>
</evidence>
<dbReference type="GO" id="GO:0008270">
    <property type="term" value="F:zinc ion binding"/>
    <property type="evidence" value="ECO:0007669"/>
    <property type="project" value="UniProtKB-KW"/>
</dbReference>
<dbReference type="FunFam" id="3.30.160.60:FF:000812">
    <property type="entry name" value="zinc finger protein 23 isoform X2"/>
    <property type="match status" value="1"/>
</dbReference>
<dbReference type="GO" id="GO:0032502">
    <property type="term" value="P:developmental process"/>
    <property type="evidence" value="ECO:0007669"/>
    <property type="project" value="UniProtKB-ARBA"/>
</dbReference>
<reference evidence="14" key="3">
    <citation type="submission" date="2025-09" db="UniProtKB">
        <authorList>
            <consortium name="Ensembl"/>
        </authorList>
    </citation>
    <scope>IDENTIFICATION</scope>
</reference>
<evidence type="ECO:0000256" key="8">
    <source>
        <dbReference type="ARBA" id="ARBA00023125"/>
    </source>
</evidence>
<evidence type="ECO:0000256" key="10">
    <source>
        <dbReference type="ARBA" id="ARBA00023242"/>
    </source>
</evidence>
<dbReference type="SMART" id="SM00355">
    <property type="entry name" value="ZnF_C2H2"/>
    <property type="match status" value="8"/>
</dbReference>
<proteinExistence type="inferred from homology"/>
<dbReference type="PANTHER" id="PTHR24399:SF70">
    <property type="entry name" value="C2H2-TYPE DOMAIN-CONTAINING PROTEIN"/>
    <property type="match status" value="1"/>
</dbReference>